<organism evidence="2 3">
    <name type="scientific">Pisolithus tinctorius Marx 270</name>
    <dbReference type="NCBI Taxonomy" id="870435"/>
    <lineage>
        <taxon>Eukaryota</taxon>
        <taxon>Fungi</taxon>
        <taxon>Dikarya</taxon>
        <taxon>Basidiomycota</taxon>
        <taxon>Agaricomycotina</taxon>
        <taxon>Agaricomycetes</taxon>
        <taxon>Agaricomycetidae</taxon>
        <taxon>Boletales</taxon>
        <taxon>Sclerodermatineae</taxon>
        <taxon>Pisolithaceae</taxon>
        <taxon>Pisolithus</taxon>
    </lineage>
</organism>
<dbReference type="HOGENOM" id="CLU_2470006_0_0_1"/>
<reference evidence="2 3" key="1">
    <citation type="submission" date="2014-04" db="EMBL/GenBank/DDBJ databases">
        <authorList>
            <consortium name="DOE Joint Genome Institute"/>
            <person name="Kuo A."/>
            <person name="Kohler A."/>
            <person name="Costa M.D."/>
            <person name="Nagy L.G."/>
            <person name="Floudas D."/>
            <person name="Copeland A."/>
            <person name="Barry K.W."/>
            <person name="Cichocki N."/>
            <person name="Veneault-Fourrey C."/>
            <person name="LaButti K."/>
            <person name="Lindquist E.A."/>
            <person name="Lipzen A."/>
            <person name="Lundell T."/>
            <person name="Morin E."/>
            <person name="Murat C."/>
            <person name="Sun H."/>
            <person name="Tunlid A."/>
            <person name="Henrissat B."/>
            <person name="Grigoriev I.V."/>
            <person name="Hibbett D.S."/>
            <person name="Martin F."/>
            <person name="Nordberg H.P."/>
            <person name="Cantor M.N."/>
            <person name="Hua S.X."/>
        </authorList>
    </citation>
    <scope>NUCLEOTIDE SEQUENCE [LARGE SCALE GENOMIC DNA]</scope>
    <source>
        <strain evidence="2 3">Marx 270</strain>
    </source>
</reference>
<feature type="transmembrane region" description="Helical" evidence="1">
    <location>
        <begin position="20"/>
        <end position="45"/>
    </location>
</feature>
<evidence type="ECO:0000313" key="3">
    <source>
        <dbReference type="Proteomes" id="UP000054217"/>
    </source>
</evidence>
<keyword evidence="1" id="KW-1133">Transmembrane helix</keyword>
<feature type="transmembrane region" description="Helical" evidence="1">
    <location>
        <begin position="51"/>
        <end position="75"/>
    </location>
</feature>
<keyword evidence="1" id="KW-0812">Transmembrane</keyword>
<name>A0A0C3IX37_PISTI</name>
<sequence length="88" mass="9476">MRLIYGRMTAEQLRTLVDTVGPCVFTVVTAIPCFGVIIIPLMQILCISGSPFIAVGLMLTIMVPVVILPLAVFCLQTARVQGLNDVQA</sequence>
<keyword evidence="3" id="KW-1185">Reference proteome</keyword>
<reference evidence="3" key="2">
    <citation type="submission" date="2015-01" db="EMBL/GenBank/DDBJ databases">
        <title>Evolutionary Origins and Diversification of the Mycorrhizal Mutualists.</title>
        <authorList>
            <consortium name="DOE Joint Genome Institute"/>
            <consortium name="Mycorrhizal Genomics Consortium"/>
            <person name="Kohler A."/>
            <person name="Kuo A."/>
            <person name="Nagy L.G."/>
            <person name="Floudas D."/>
            <person name="Copeland A."/>
            <person name="Barry K.W."/>
            <person name="Cichocki N."/>
            <person name="Veneault-Fourrey C."/>
            <person name="LaButti K."/>
            <person name="Lindquist E.A."/>
            <person name="Lipzen A."/>
            <person name="Lundell T."/>
            <person name="Morin E."/>
            <person name="Murat C."/>
            <person name="Riley R."/>
            <person name="Ohm R."/>
            <person name="Sun H."/>
            <person name="Tunlid A."/>
            <person name="Henrissat B."/>
            <person name="Grigoriev I.V."/>
            <person name="Hibbett D.S."/>
            <person name="Martin F."/>
        </authorList>
    </citation>
    <scope>NUCLEOTIDE SEQUENCE [LARGE SCALE GENOMIC DNA]</scope>
    <source>
        <strain evidence="3">Marx 270</strain>
    </source>
</reference>
<dbReference type="InParanoid" id="A0A0C3IX37"/>
<proteinExistence type="predicted"/>
<accession>A0A0C3IX37</accession>
<dbReference type="AlphaFoldDB" id="A0A0C3IX37"/>
<keyword evidence="1" id="KW-0472">Membrane</keyword>
<dbReference type="OrthoDB" id="2687373at2759"/>
<evidence type="ECO:0000313" key="2">
    <source>
        <dbReference type="EMBL" id="KIO01368.1"/>
    </source>
</evidence>
<gene>
    <name evidence="2" type="ORF">M404DRAFT_1003064</name>
</gene>
<dbReference type="EMBL" id="KN831988">
    <property type="protein sequence ID" value="KIO01368.1"/>
    <property type="molecule type" value="Genomic_DNA"/>
</dbReference>
<dbReference type="Proteomes" id="UP000054217">
    <property type="component" value="Unassembled WGS sequence"/>
</dbReference>
<protein>
    <submittedName>
        <fullName evidence="2">Uncharacterized protein</fullName>
    </submittedName>
</protein>
<evidence type="ECO:0000256" key="1">
    <source>
        <dbReference type="SAM" id="Phobius"/>
    </source>
</evidence>